<evidence type="ECO:0000256" key="10">
    <source>
        <dbReference type="ARBA" id="ARBA00023002"/>
    </source>
</evidence>
<keyword evidence="7 17" id="KW-0812">Transmembrane</keyword>
<evidence type="ECO:0000256" key="17">
    <source>
        <dbReference type="SAM" id="Phobius"/>
    </source>
</evidence>
<comment type="similarity">
    <text evidence="2">Belongs to the cytochrome c oxidase bacterial subunit 4 family.</text>
</comment>
<comment type="subcellular location">
    <subcellularLocation>
        <location evidence="1">Cell membrane</location>
        <topology evidence="1">Multi-pass membrane protein</topology>
    </subcellularLocation>
</comment>
<dbReference type="GO" id="GO:0015078">
    <property type="term" value="F:proton transmembrane transporter activity"/>
    <property type="evidence" value="ECO:0007669"/>
    <property type="project" value="TreeGrafter"/>
</dbReference>
<evidence type="ECO:0000256" key="1">
    <source>
        <dbReference type="ARBA" id="ARBA00004651"/>
    </source>
</evidence>
<evidence type="ECO:0000256" key="5">
    <source>
        <dbReference type="ARBA" id="ARBA00022448"/>
    </source>
</evidence>
<dbReference type="OrthoDB" id="2375888at2"/>
<comment type="caution">
    <text evidence="18">The sequence shown here is derived from an EMBL/GenBank/DDBJ whole genome shotgun (WGS) entry which is preliminary data.</text>
</comment>
<dbReference type="GO" id="GO:0019646">
    <property type="term" value="P:aerobic electron transport chain"/>
    <property type="evidence" value="ECO:0007669"/>
    <property type="project" value="TreeGrafter"/>
</dbReference>
<keyword evidence="5" id="KW-0813">Transport</keyword>
<evidence type="ECO:0000256" key="11">
    <source>
        <dbReference type="ARBA" id="ARBA00023136"/>
    </source>
</evidence>
<dbReference type="RefSeq" id="WP_116468706.1">
    <property type="nucleotide sequence ID" value="NZ_QENQ01000001.1"/>
</dbReference>
<evidence type="ECO:0000256" key="7">
    <source>
        <dbReference type="ARBA" id="ARBA00022692"/>
    </source>
</evidence>
<proteinExistence type="inferred from homology"/>
<dbReference type="InterPro" id="IPR014210">
    <property type="entry name" value="Cyt_o_ubiqinol_oxidase_su4"/>
</dbReference>
<reference evidence="18 19" key="1">
    <citation type="submission" date="2018-05" db="EMBL/GenBank/DDBJ databases">
        <title>Description of Sphingomonas pokkalii sp nov, isolated from the rhizosphere of saline tolerant pokkali rice and its draft genome analysis.</title>
        <authorList>
            <person name="Menon R."/>
            <person name="Kumari S."/>
            <person name="Rameshkumar N."/>
        </authorList>
    </citation>
    <scope>NUCLEOTIDE SEQUENCE [LARGE SCALE GENOMIC DNA]</scope>
    <source>
        <strain evidence="18 19">L3B27</strain>
    </source>
</reference>
<keyword evidence="8" id="KW-0249">Electron transport</keyword>
<feature type="transmembrane region" description="Helical" evidence="17">
    <location>
        <begin position="26"/>
        <end position="49"/>
    </location>
</feature>
<protein>
    <recommendedName>
        <fullName evidence="4">Cytochrome bo(3) ubiquinol oxidase subunit 4</fullName>
    </recommendedName>
    <alternativeName>
        <fullName evidence="16">Cytochrome o ubiquinol oxidase subunit 4</fullName>
    </alternativeName>
    <alternativeName>
        <fullName evidence="13">Oxidase bo(3) subunit 4</fullName>
    </alternativeName>
    <alternativeName>
        <fullName evidence="14">Ubiquinol oxidase polypeptide IV</fullName>
    </alternativeName>
    <alternativeName>
        <fullName evidence="15">Ubiquinol oxidase subunit 4</fullName>
    </alternativeName>
</protein>
<dbReference type="AlphaFoldDB" id="A0A2U0SD11"/>
<dbReference type="Pfam" id="PF03626">
    <property type="entry name" value="COX4_pro"/>
    <property type="match status" value="1"/>
</dbReference>
<sequence>MSADTHGHHHGHDHGHDAPHSTRGGYITGFLLSVVLTAIPFGIVMGGWIADTRVAVAICAGLAMVQIVVHMIYFLHMNSKSEQGWTLMALIFTAIIVVIALTGSLWVMYNMNLNMMPGMASGAGM</sequence>
<dbReference type="GO" id="GO:0015990">
    <property type="term" value="P:electron transport coupled proton transport"/>
    <property type="evidence" value="ECO:0007669"/>
    <property type="project" value="InterPro"/>
</dbReference>
<dbReference type="GO" id="GO:0009486">
    <property type="term" value="F:cytochrome bo3 ubiquinol oxidase activity"/>
    <property type="evidence" value="ECO:0007669"/>
    <property type="project" value="InterPro"/>
</dbReference>
<dbReference type="GO" id="GO:0005886">
    <property type="term" value="C:plasma membrane"/>
    <property type="evidence" value="ECO:0007669"/>
    <property type="project" value="UniProtKB-SubCell"/>
</dbReference>
<evidence type="ECO:0000256" key="15">
    <source>
        <dbReference type="ARBA" id="ARBA00031887"/>
    </source>
</evidence>
<keyword evidence="11 17" id="KW-0472">Membrane</keyword>
<evidence type="ECO:0000256" key="16">
    <source>
        <dbReference type="ARBA" id="ARBA00032185"/>
    </source>
</evidence>
<comment type="subunit">
    <text evidence="3">Heterooctamer of two A chains, two B chains, two C chains and two D chains.</text>
</comment>
<evidence type="ECO:0000256" key="12">
    <source>
        <dbReference type="ARBA" id="ARBA00025694"/>
    </source>
</evidence>
<evidence type="ECO:0000256" key="13">
    <source>
        <dbReference type="ARBA" id="ARBA00030071"/>
    </source>
</evidence>
<dbReference type="PANTHER" id="PTHR36835:SF1">
    <property type="entry name" value="CYTOCHROME BO(3) UBIQUINOL OXIDASE SUBUNIT 4"/>
    <property type="match status" value="1"/>
</dbReference>
<evidence type="ECO:0000256" key="4">
    <source>
        <dbReference type="ARBA" id="ARBA00014689"/>
    </source>
</evidence>
<dbReference type="PANTHER" id="PTHR36835">
    <property type="entry name" value="CYTOCHROME BO(3) UBIQUINOL OXIDASE SUBUNIT 4"/>
    <property type="match status" value="1"/>
</dbReference>
<accession>A0A2U0SD11</accession>
<dbReference type="EMBL" id="QENQ01000001">
    <property type="protein sequence ID" value="PVX29266.1"/>
    <property type="molecule type" value="Genomic_DNA"/>
</dbReference>
<keyword evidence="6" id="KW-1003">Cell membrane</keyword>
<dbReference type="InterPro" id="IPR005171">
    <property type="entry name" value="Cyt_c_oxidase_su4_prok"/>
</dbReference>
<dbReference type="NCBIfam" id="TIGR02847">
    <property type="entry name" value="CyoD"/>
    <property type="match status" value="1"/>
</dbReference>
<evidence type="ECO:0000256" key="3">
    <source>
        <dbReference type="ARBA" id="ARBA00011700"/>
    </source>
</evidence>
<dbReference type="InterPro" id="IPR050968">
    <property type="entry name" value="Cytochrome_c_oxidase_bac_sub4"/>
</dbReference>
<organism evidence="18 19">
    <name type="scientific">Sphingomonas pokkalii</name>
    <dbReference type="NCBI Taxonomy" id="2175090"/>
    <lineage>
        <taxon>Bacteria</taxon>
        <taxon>Pseudomonadati</taxon>
        <taxon>Pseudomonadota</taxon>
        <taxon>Alphaproteobacteria</taxon>
        <taxon>Sphingomonadales</taxon>
        <taxon>Sphingomonadaceae</taxon>
        <taxon>Sphingomonas</taxon>
    </lineage>
</organism>
<evidence type="ECO:0000256" key="8">
    <source>
        <dbReference type="ARBA" id="ARBA00022982"/>
    </source>
</evidence>
<evidence type="ECO:0000256" key="6">
    <source>
        <dbReference type="ARBA" id="ARBA00022475"/>
    </source>
</evidence>
<feature type="transmembrane region" description="Helical" evidence="17">
    <location>
        <begin position="55"/>
        <end position="75"/>
    </location>
</feature>
<name>A0A2U0SD11_9SPHN</name>
<evidence type="ECO:0000256" key="14">
    <source>
        <dbReference type="ARBA" id="ARBA00030211"/>
    </source>
</evidence>
<feature type="transmembrane region" description="Helical" evidence="17">
    <location>
        <begin position="87"/>
        <end position="109"/>
    </location>
</feature>
<evidence type="ECO:0000256" key="9">
    <source>
        <dbReference type="ARBA" id="ARBA00022989"/>
    </source>
</evidence>
<dbReference type="Proteomes" id="UP000245890">
    <property type="component" value="Unassembled WGS sequence"/>
</dbReference>
<keyword evidence="10" id="KW-0560">Oxidoreductase</keyword>
<comment type="function">
    <text evidence="12">Cytochrome bo(3) ubiquinol terminal oxidase is the component of the aerobic respiratory chain of E.coli that predominates when cells are grown at high aeration. Has proton pump activity across the membrane in addition to electron transfer, pumping 2 protons/electron.</text>
</comment>
<evidence type="ECO:0000313" key="19">
    <source>
        <dbReference type="Proteomes" id="UP000245890"/>
    </source>
</evidence>
<dbReference type="GO" id="GO:0009319">
    <property type="term" value="C:cytochrome o ubiquinol oxidase complex"/>
    <property type="evidence" value="ECO:0007669"/>
    <property type="project" value="TreeGrafter"/>
</dbReference>
<keyword evidence="19" id="KW-1185">Reference proteome</keyword>
<gene>
    <name evidence="18" type="primary">cyoD</name>
    <name evidence="18" type="ORF">DD559_07930</name>
</gene>
<keyword evidence="9 17" id="KW-1133">Transmembrane helix</keyword>
<evidence type="ECO:0000256" key="2">
    <source>
        <dbReference type="ARBA" id="ARBA00008079"/>
    </source>
</evidence>
<evidence type="ECO:0000313" key="18">
    <source>
        <dbReference type="EMBL" id="PVX29266.1"/>
    </source>
</evidence>